<name>A0A853C2X8_9ACTN</name>
<feature type="transmembrane region" description="Helical" evidence="7">
    <location>
        <begin position="273"/>
        <end position="291"/>
    </location>
</feature>
<dbReference type="GO" id="GO:0005886">
    <property type="term" value="C:plasma membrane"/>
    <property type="evidence" value="ECO:0007669"/>
    <property type="project" value="UniProtKB-SubCell"/>
</dbReference>
<dbReference type="InterPro" id="IPR036259">
    <property type="entry name" value="MFS_trans_sf"/>
</dbReference>
<dbReference type="InterPro" id="IPR050171">
    <property type="entry name" value="MFS_Transporters"/>
</dbReference>
<evidence type="ECO:0000256" key="3">
    <source>
        <dbReference type="ARBA" id="ARBA00022475"/>
    </source>
</evidence>
<evidence type="ECO:0000256" key="2">
    <source>
        <dbReference type="ARBA" id="ARBA00022448"/>
    </source>
</evidence>
<dbReference type="AlphaFoldDB" id="A0A853C2X8"/>
<dbReference type="GO" id="GO:0022857">
    <property type="term" value="F:transmembrane transporter activity"/>
    <property type="evidence" value="ECO:0007669"/>
    <property type="project" value="InterPro"/>
</dbReference>
<feature type="transmembrane region" description="Helical" evidence="7">
    <location>
        <begin position="46"/>
        <end position="69"/>
    </location>
</feature>
<feature type="transmembrane region" description="Helical" evidence="7">
    <location>
        <begin position="337"/>
        <end position="357"/>
    </location>
</feature>
<dbReference type="RefSeq" id="WP_179667468.1">
    <property type="nucleotide sequence ID" value="NZ_JACCFP010000001.1"/>
</dbReference>
<evidence type="ECO:0000313" key="8">
    <source>
        <dbReference type="EMBL" id="NYJ00938.1"/>
    </source>
</evidence>
<feature type="transmembrane region" description="Helical" evidence="7">
    <location>
        <begin position="209"/>
        <end position="230"/>
    </location>
</feature>
<feature type="transmembrane region" description="Helical" evidence="7">
    <location>
        <begin position="21"/>
        <end position="40"/>
    </location>
</feature>
<dbReference type="Pfam" id="PF07690">
    <property type="entry name" value="MFS_1"/>
    <property type="match status" value="1"/>
</dbReference>
<organism evidence="8 9">
    <name type="scientific">Nocardioides thalensis</name>
    <dbReference type="NCBI Taxonomy" id="1914755"/>
    <lineage>
        <taxon>Bacteria</taxon>
        <taxon>Bacillati</taxon>
        <taxon>Actinomycetota</taxon>
        <taxon>Actinomycetes</taxon>
        <taxon>Propionibacteriales</taxon>
        <taxon>Nocardioidaceae</taxon>
        <taxon>Nocardioides</taxon>
    </lineage>
</organism>
<keyword evidence="4 7" id="KW-0812">Transmembrane</keyword>
<dbReference type="PANTHER" id="PTHR23517:SF13">
    <property type="entry name" value="MAJOR FACILITATOR SUPERFAMILY MFS_1"/>
    <property type="match status" value="1"/>
</dbReference>
<evidence type="ECO:0000256" key="6">
    <source>
        <dbReference type="ARBA" id="ARBA00023136"/>
    </source>
</evidence>
<reference evidence="8 9" key="1">
    <citation type="submission" date="2020-07" db="EMBL/GenBank/DDBJ databases">
        <title>Sequencing the genomes of 1000 actinobacteria strains.</title>
        <authorList>
            <person name="Klenk H.-P."/>
        </authorList>
    </citation>
    <scope>NUCLEOTIDE SEQUENCE [LARGE SCALE GENOMIC DNA]</scope>
    <source>
        <strain evidence="8 9">DSM 103833</strain>
    </source>
</reference>
<evidence type="ECO:0000313" key="9">
    <source>
        <dbReference type="Proteomes" id="UP000530424"/>
    </source>
</evidence>
<dbReference type="EMBL" id="JACCFP010000001">
    <property type="protein sequence ID" value="NYJ00938.1"/>
    <property type="molecule type" value="Genomic_DNA"/>
</dbReference>
<keyword evidence="9" id="KW-1185">Reference proteome</keyword>
<evidence type="ECO:0000256" key="7">
    <source>
        <dbReference type="SAM" id="Phobius"/>
    </source>
</evidence>
<gene>
    <name evidence="8" type="ORF">HNR19_001636</name>
</gene>
<feature type="transmembrane region" description="Helical" evidence="7">
    <location>
        <begin position="81"/>
        <end position="98"/>
    </location>
</feature>
<protein>
    <submittedName>
        <fullName evidence="8">MFS family permease</fullName>
    </submittedName>
</protein>
<proteinExistence type="predicted"/>
<evidence type="ECO:0000256" key="1">
    <source>
        <dbReference type="ARBA" id="ARBA00004651"/>
    </source>
</evidence>
<feature type="transmembrane region" description="Helical" evidence="7">
    <location>
        <begin position="104"/>
        <end position="126"/>
    </location>
</feature>
<evidence type="ECO:0000256" key="4">
    <source>
        <dbReference type="ARBA" id="ARBA00022692"/>
    </source>
</evidence>
<feature type="transmembrane region" description="Helical" evidence="7">
    <location>
        <begin position="138"/>
        <end position="159"/>
    </location>
</feature>
<dbReference type="Gene3D" id="1.20.1250.20">
    <property type="entry name" value="MFS general substrate transporter like domains"/>
    <property type="match status" value="1"/>
</dbReference>
<keyword evidence="5 7" id="KW-1133">Transmembrane helix</keyword>
<dbReference type="PANTHER" id="PTHR23517">
    <property type="entry name" value="RESISTANCE PROTEIN MDTM, PUTATIVE-RELATED-RELATED"/>
    <property type="match status" value="1"/>
</dbReference>
<keyword evidence="2" id="KW-0813">Transport</keyword>
<evidence type="ECO:0000256" key="5">
    <source>
        <dbReference type="ARBA" id="ARBA00022989"/>
    </source>
</evidence>
<comment type="subcellular location">
    <subcellularLocation>
        <location evidence="1">Cell membrane</location>
        <topology evidence="1">Multi-pass membrane protein</topology>
    </subcellularLocation>
</comment>
<dbReference type="SUPFAM" id="SSF103473">
    <property type="entry name" value="MFS general substrate transporter"/>
    <property type="match status" value="1"/>
</dbReference>
<feature type="transmembrane region" description="Helical" evidence="7">
    <location>
        <begin position="363"/>
        <end position="384"/>
    </location>
</feature>
<comment type="caution">
    <text evidence="8">The sequence shown here is derived from an EMBL/GenBank/DDBJ whole genome shotgun (WGS) entry which is preliminary data.</text>
</comment>
<feature type="transmembrane region" description="Helical" evidence="7">
    <location>
        <begin position="242"/>
        <end position="261"/>
    </location>
</feature>
<feature type="transmembrane region" description="Helical" evidence="7">
    <location>
        <begin position="297"/>
        <end position="316"/>
    </location>
</feature>
<sequence length="406" mass="40561">MTYEMAVRAGGGAGEAAAVGYVLWAVMVGTTVPNALWGWYQAEWGLSATTVSAVFAAYAAAVVGSLLGWGSMADRRGPWTPLRWGVVASASASAVSIVDGVPALFAGRVLAGASVGLVSGAAVAALTRTHPRGPGGAARVSTFATMAGLASGPLVAALVLEATTSTADAAYLAHLVTVVPVLGWLWRAPEGRSATERRRRSGRVAPDRVFVAAAVAGFAANAQLGLYAVLTPTLLVDILDENSLLLSGVAGCLLFASAGTAQLATAHLSTTTRLGASVTSLVGGAGVVTLAMDVDSVPLLLAAVGLGGLGAGLAFGEGLDGATRSAPPERRAAVSSTWFVVAYLGLVGPVLGAGALAERVGATAAAALIGAVATVAVTGASLVLRRAPELSDTRITTRKDVRWTHS</sequence>
<dbReference type="Proteomes" id="UP000530424">
    <property type="component" value="Unassembled WGS sequence"/>
</dbReference>
<keyword evidence="6 7" id="KW-0472">Membrane</keyword>
<dbReference type="InterPro" id="IPR011701">
    <property type="entry name" value="MFS"/>
</dbReference>
<feature type="transmembrane region" description="Helical" evidence="7">
    <location>
        <begin position="171"/>
        <end position="188"/>
    </location>
</feature>
<keyword evidence="3" id="KW-1003">Cell membrane</keyword>
<accession>A0A853C2X8</accession>